<accession>A0A0R3UDI7</accession>
<evidence type="ECO:0000313" key="2">
    <source>
        <dbReference type="Proteomes" id="UP000267029"/>
    </source>
</evidence>
<keyword evidence="2" id="KW-1185">Reference proteome</keyword>
<name>A0A0R3UDI7_MESCO</name>
<dbReference type="EMBL" id="UXSR01002979">
    <property type="protein sequence ID" value="VDD78983.1"/>
    <property type="molecule type" value="Genomic_DNA"/>
</dbReference>
<sequence>MWKQIALVPRSPLQLTSITLAVDVFIPNTSVKYLNYRTSAENLRTRDSEHLEKRLEIQQMFGVSVYAARGGVLSEAATQILEIFVVPLITNSTTIMVKATSDAFFEGVYPVRAHVWGMDKDITVEQNSKPVLTRRKCV</sequence>
<protein>
    <submittedName>
        <fullName evidence="1">Uncharacterized protein</fullName>
    </submittedName>
</protein>
<proteinExistence type="predicted"/>
<gene>
    <name evidence="1" type="ORF">MCOS_LOCUS4986</name>
</gene>
<dbReference type="Proteomes" id="UP000267029">
    <property type="component" value="Unassembled WGS sequence"/>
</dbReference>
<dbReference type="AlphaFoldDB" id="A0A0R3UDI7"/>
<evidence type="ECO:0000313" key="1">
    <source>
        <dbReference type="EMBL" id="VDD78983.1"/>
    </source>
</evidence>
<organism evidence="1 2">
    <name type="scientific">Mesocestoides corti</name>
    <name type="common">Flatworm</name>
    <dbReference type="NCBI Taxonomy" id="53468"/>
    <lineage>
        <taxon>Eukaryota</taxon>
        <taxon>Metazoa</taxon>
        <taxon>Spiralia</taxon>
        <taxon>Lophotrochozoa</taxon>
        <taxon>Platyhelminthes</taxon>
        <taxon>Cestoda</taxon>
        <taxon>Eucestoda</taxon>
        <taxon>Cyclophyllidea</taxon>
        <taxon>Mesocestoididae</taxon>
        <taxon>Mesocestoides</taxon>
    </lineage>
</organism>
<reference evidence="1 2" key="1">
    <citation type="submission" date="2018-10" db="EMBL/GenBank/DDBJ databases">
        <authorList>
            <consortium name="Pathogen Informatics"/>
        </authorList>
    </citation>
    <scope>NUCLEOTIDE SEQUENCE [LARGE SCALE GENOMIC DNA]</scope>
</reference>